<gene>
    <name evidence="1" type="ORF">CEXT_576091</name>
</gene>
<evidence type="ECO:0000313" key="2">
    <source>
        <dbReference type="Proteomes" id="UP001054945"/>
    </source>
</evidence>
<protein>
    <submittedName>
        <fullName evidence="1">Uncharacterized protein</fullName>
    </submittedName>
</protein>
<dbReference type="AlphaFoldDB" id="A0AAV4XSU3"/>
<evidence type="ECO:0000313" key="1">
    <source>
        <dbReference type="EMBL" id="GIY96813.1"/>
    </source>
</evidence>
<proteinExistence type="predicted"/>
<sequence>MNAQNIIICIVVFHSSHFKNLWSWLNCRAAPKPSKNNHEMGIANLAFDATKEDLDEEQIFQAVEPAQVTVKTEDVPEFAAVTPSLMPSSIGVNFVETMIKEWLLLDLTPSVAMLLIDQLKP</sequence>
<comment type="caution">
    <text evidence="1">The sequence shown here is derived from an EMBL/GenBank/DDBJ whole genome shotgun (WGS) entry which is preliminary data.</text>
</comment>
<dbReference type="Proteomes" id="UP001054945">
    <property type="component" value="Unassembled WGS sequence"/>
</dbReference>
<organism evidence="1 2">
    <name type="scientific">Caerostris extrusa</name>
    <name type="common">Bark spider</name>
    <name type="synonym">Caerostris bankana</name>
    <dbReference type="NCBI Taxonomy" id="172846"/>
    <lineage>
        <taxon>Eukaryota</taxon>
        <taxon>Metazoa</taxon>
        <taxon>Ecdysozoa</taxon>
        <taxon>Arthropoda</taxon>
        <taxon>Chelicerata</taxon>
        <taxon>Arachnida</taxon>
        <taxon>Araneae</taxon>
        <taxon>Araneomorphae</taxon>
        <taxon>Entelegynae</taxon>
        <taxon>Araneoidea</taxon>
        <taxon>Araneidae</taxon>
        <taxon>Caerostris</taxon>
    </lineage>
</organism>
<name>A0AAV4XSU3_CAEEX</name>
<reference evidence="1 2" key="1">
    <citation type="submission" date="2021-06" db="EMBL/GenBank/DDBJ databases">
        <title>Caerostris extrusa draft genome.</title>
        <authorList>
            <person name="Kono N."/>
            <person name="Arakawa K."/>
        </authorList>
    </citation>
    <scope>NUCLEOTIDE SEQUENCE [LARGE SCALE GENOMIC DNA]</scope>
</reference>
<keyword evidence="2" id="KW-1185">Reference proteome</keyword>
<dbReference type="EMBL" id="BPLR01000706">
    <property type="protein sequence ID" value="GIY96813.1"/>
    <property type="molecule type" value="Genomic_DNA"/>
</dbReference>
<accession>A0AAV4XSU3</accession>